<evidence type="ECO:0000256" key="5">
    <source>
        <dbReference type="ARBA" id="ARBA00022801"/>
    </source>
</evidence>
<evidence type="ECO:0000256" key="1">
    <source>
        <dbReference type="ARBA" id="ARBA00004123"/>
    </source>
</evidence>
<dbReference type="EMBL" id="GDIQ01071114">
    <property type="protein sequence ID" value="JAN23623.1"/>
    <property type="molecule type" value="Transcribed_RNA"/>
</dbReference>
<feature type="domain" description="Exonuclease" evidence="8">
    <location>
        <begin position="149"/>
        <end position="310"/>
    </location>
</feature>
<gene>
    <name evidence="10" type="ORF">OUZ56_008974</name>
</gene>
<keyword evidence="5" id="KW-0378">Hydrolase</keyword>
<evidence type="ECO:0000313" key="10">
    <source>
        <dbReference type="EMBL" id="KAK4023572.1"/>
    </source>
</evidence>
<dbReference type="Pfam" id="PF00929">
    <property type="entry name" value="RNase_T"/>
    <property type="match status" value="1"/>
</dbReference>
<dbReference type="InterPro" id="IPR036397">
    <property type="entry name" value="RNaseH_sf"/>
</dbReference>
<evidence type="ECO:0000313" key="9">
    <source>
        <dbReference type="EMBL" id="JAN23623.1"/>
    </source>
</evidence>
<dbReference type="InterPro" id="IPR013520">
    <property type="entry name" value="Ribonucl_H"/>
</dbReference>
<evidence type="ECO:0000313" key="11">
    <source>
        <dbReference type="Proteomes" id="UP001234178"/>
    </source>
</evidence>
<evidence type="ECO:0000256" key="7">
    <source>
        <dbReference type="ARBA" id="ARBA00023242"/>
    </source>
</evidence>
<keyword evidence="6 9" id="KW-0269">Exonuclease</keyword>
<keyword evidence="4" id="KW-0540">Nuclease</keyword>
<evidence type="ECO:0000256" key="6">
    <source>
        <dbReference type="ARBA" id="ARBA00022839"/>
    </source>
</evidence>
<dbReference type="InterPro" id="IPR037431">
    <property type="entry name" value="REX4_DEDDh_dom"/>
</dbReference>
<dbReference type="Gene3D" id="3.30.420.10">
    <property type="entry name" value="Ribonuclease H-like superfamily/Ribonuclease H"/>
    <property type="match status" value="1"/>
</dbReference>
<protein>
    <recommendedName>
        <fullName evidence="3">RNA exonuclease 4</fullName>
    </recommendedName>
</protein>
<name>A0A0P5MR56_9CRUS</name>
<dbReference type="FunFam" id="3.30.420.10:FF:000007">
    <property type="entry name" value="Interferon-stimulated exonuclease gene 20"/>
    <property type="match status" value="1"/>
</dbReference>
<comment type="subcellular location">
    <subcellularLocation>
        <location evidence="1">Nucleus</location>
    </subcellularLocation>
</comment>
<dbReference type="InterPro" id="IPR047021">
    <property type="entry name" value="REXO1/3/4-like"/>
</dbReference>
<dbReference type="KEGG" id="dmk:116919628"/>
<dbReference type="InterPro" id="IPR012337">
    <property type="entry name" value="RNaseH-like_sf"/>
</dbReference>
<dbReference type="GO" id="GO:0003676">
    <property type="term" value="F:nucleic acid binding"/>
    <property type="evidence" value="ECO:0007669"/>
    <property type="project" value="InterPro"/>
</dbReference>
<sequence>MPPVKSNPIKVSQPLATTVKKKKYFFKSSTNTNLTKNPVLKEQLEAKRPKNVARLPTKAGEASSNWKTLSMQIKPVQSKGRLLYLERKKKEAAKKDEESSEGIVACKKTSEDLDVWFDDVDPILLDSQNNCVTSTVQSGLNGKSTELTKVLALDCEMVGIGNEGKESALARVSIVNQHGECIYDKFVLPGEEVTDYRTSFSGIRPHNLKNAIQLGIVCHEVAEILKGRILIGHGLNHDLEVLMIKHPKSNIRDTSRFKVFRSVVNGATPSLKRLAQQFLGIEIQTGEHSSVQDAQAALRLYTMFHQQWEADLIARRAERNSKIVKGKKSSKESIQSKDSIQ</sequence>
<reference evidence="9" key="1">
    <citation type="submission" date="2015-10" db="EMBL/GenBank/DDBJ databases">
        <title>EvidentialGene: Evidence-directed Construction of Complete mRNA Transcriptomes without Genomes.</title>
        <authorList>
            <person name="Gilbert D.G."/>
        </authorList>
    </citation>
    <scope>NUCLEOTIDE SEQUENCE</scope>
</reference>
<dbReference type="OrthoDB" id="8191639at2759"/>
<dbReference type="AlphaFoldDB" id="A0A0P5MR56"/>
<dbReference type="PANTHER" id="PTHR12801">
    <property type="entry name" value="RNA EXONUCLEASE REXO1 / RECO3 FAMILY MEMBER-RELATED"/>
    <property type="match status" value="1"/>
</dbReference>
<keyword evidence="11" id="KW-1185">Reference proteome</keyword>
<dbReference type="CDD" id="cd06144">
    <property type="entry name" value="REX4_like"/>
    <property type="match status" value="1"/>
</dbReference>
<evidence type="ECO:0000256" key="3">
    <source>
        <dbReference type="ARBA" id="ARBA00016937"/>
    </source>
</evidence>
<dbReference type="GO" id="GO:0008408">
    <property type="term" value="F:3'-5' exonuclease activity"/>
    <property type="evidence" value="ECO:0007669"/>
    <property type="project" value="InterPro"/>
</dbReference>
<organism evidence="9">
    <name type="scientific">Daphnia magna</name>
    <dbReference type="NCBI Taxonomy" id="35525"/>
    <lineage>
        <taxon>Eukaryota</taxon>
        <taxon>Metazoa</taxon>
        <taxon>Ecdysozoa</taxon>
        <taxon>Arthropoda</taxon>
        <taxon>Crustacea</taxon>
        <taxon>Branchiopoda</taxon>
        <taxon>Diplostraca</taxon>
        <taxon>Cladocera</taxon>
        <taxon>Anomopoda</taxon>
        <taxon>Daphniidae</taxon>
        <taxon>Daphnia</taxon>
    </lineage>
</organism>
<comment type="similarity">
    <text evidence="2">Belongs to the REXO4 family.</text>
</comment>
<accession>A0A0P5MR56</accession>
<reference evidence="10 11" key="2">
    <citation type="journal article" date="2023" name="Nucleic Acids Res.">
        <title>The hologenome of Daphnia magna reveals possible DNA methylation and microbiome-mediated evolution of the host genome.</title>
        <authorList>
            <person name="Chaturvedi A."/>
            <person name="Li X."/>
            <person name="Dhandapani V."/>
            <person name="Marshall H."/>
            <person name="Kissane S."/>
            <person name="Cuenca-Cambronero M."/>
            <person name="Asole G."/>
            <person name="Calvet F."/>
            <person name="Ruiz-Romero M."/>
            <person name="Marangio P."/>
            <person name="Guigo R."/>
            <person name="Rago D."/>
            <person name="Mirbahai L."/>
            <person name="Eastwood N."/>
            <person name="Colbourne J.K."/>
            <person name="Zhou J."/>
            <person name="Mallon E."/>
            <person name="Orsini L."/>
        </authorList>
    </citation>
    <scope>NUCLEOTIDE SEQUENCE [LARGE SCALE GENOMIC DNA]</scope>
    <source>
        <strain evidence="10">LRV0_1</strain>
    </source>
</reference>
<dbReference type="SUPFAM" id="SSF53098">
    <property type="entry name" value="Ribonuclease H-like"/>
    <property type="match status" value="1"/>
</dbReference>
<dbReference type="Proteomes" id="UP001234178">
    <property type="component" value="Unassembled WGS sequence"/>
</dbReference>
<dbReference type="PANTHER" id="PTHR12801:SF158">
    <property type="entry name" value="RNA EXONUCLEASE 4"/>
    <property type="match status" value="1"/>
</dbReference>
<proteinExistence type="inferred from homology"/>
<evidence type="ECO:0000256" key="4">
    <source>
        <dbReference type="ARBA" id="ARBA00022722"/>
    </source>
</evidence>
<evidence type="ECO:0000259" key="8">
    <source>
        <dbReference type="SMART" id="SM00479"/>
    </source>
</evidence>
<dbReference type="GO" id="GO:0006364">
    <property type="term" value="P:rRNA processing"/>
    <property type="evidence" value="ECO:0007669"/>
    <property type="project" value="InterPro"/>
</dbReference>
<keyword evidence="7" id="KW-0539">Nucleus</keyword>
<dbReference type="GO" id="GO:0005634">
    <property type="term" value="C:nucleus"/>
    <property type="evidence" value="ECO:0007669"/>
    <property type="project" value="UniProtKB-SubCell"/>
</dbReference>
<dbReference type="EMBL" id="JAOYFB010000037">
    <property type="protein sequence ID" value="KAK4023572.1"/>
    <property type="molecule type" value="Genomic_DNA"/>
</dbReference>
<evidence type="ECO:0000256" key="2">
    <source>
        <dbReference type="ARBA" id="ARBA00010489"/>
    </source>
</evidence>
<dbReference type="SMART" id="SM00479">
    <property type="entry name" value="EXOIII"/>
    <property type="match status" value="1"/>
</dbReference>